<protein>
    <submittedName>
        <fullName evidence="2">Uncharacterized protein</fullName>
    </submittedName>
</protein>
<dbReference type="RefSeq" id="WP_380123176.1">
    <property type="nucleotide sequence ID" value="NZ_JBHSIU010000054.1"/>
</dbReference>
<keyword evidence="3" id="KW-1185">Reference proteome</keyword>
<proteinExistence type="predicted"/>
<sequence length="55" mass="5371">MSRSPPGAANTAEDSSGLASNSSGRATPSAPASIATVVEVPKSMPSPAAPFVTTR</sequence>
<reference evidence="3" key="1">
    <citation type="journal article" date="2019" name="Int. J. Syst. Evol. Microbiol.">
        <title>The Global Catalogue of Microorganisms (GCM) 10K type strain sequencing project: providing services to taxonomists for standard genome sequencing and annotation.</title>
        <authorList>
            <consortium name="The Broad Institute Genomics Platform"/>
            <consortium name="The Broad Institute Genome Sequencing Center for Infectious Disease"/>
            <person name="Wu L."/>
            <person name="Ma J."/>
        </authorList>
    </citation>
    <scope>NUCLEOTIDE SEQUENCE [LARGE SCALE GENOMIC DNA]</scope>
    <source>
        <strain evidence="3">CGMCC 4.7152</strain>
    </source>
</reference>
<evidence type="ECO:0000313" key="3">
    <source>
        <dbReference type="Proteomes" id="UP001595912"/>
    </source>
</evidence>
<evidence type="ECO:0000313" key="2">
    <source>
        <dbReference type="EMBL" id="MFC5003848.1"/>
    </source>
</evidence>
<organism evidence="2 3">
    <name type="scientific">Dactylosporangium cerinum</name>
    <dbReference type="NCBI Taxonomy" id="1434730"/>
    <lineage>
        <taxon>Bacteria</taxon>
        <taxon>Bacillati</taxon>
        <taxon>Actinomycetota</taxon>
        <taxon>Actinomycetes</taxon>
        <taxon>Micromonosporales</taxon>
        <taxon>Micromonosporaceae</taxon>
        <taxon>Dactylosporangium</taxon>
    </lineage>
</organism>
<dbReference type="EMBL" id="JBHSIU010000054">
    <property type="protein sequence ID" value="MFC5003848.1"/>
    <property type="molecule type" value="Genomic_DNA"/>
</dbReference>
<feature type="region of interest" description="Disordered" evidence="1">
    <location>
        <begin position="1"/>
        <end position="55"/>
    </location>
</feature>
<feature type="compositionally biased region" description="Polar residues" evidence="1">
    <location>
        <begin position="12"/>
        <end position="26"/>
    </location>
</feature>
<dbReference type="Proteomes" id="UP001595912">
    <property type="component" value="Unassembled WGS sequence"/>
</dbReference>
<evidence type="ECO:0000256" key="1">
    <source>
        <dbReference type="SAM" id="MobiDB-lite"/>
    </source>
</evidence>
<name>A0ABV9W8E0_9ACTN</name>
<gene>
    <name evidence="2" type="ORF">ACFPIJ_39245</name>
</gene>
<accession>A0ABV9W8E0</accession>
<comment type="caution">
    <text evidence="2">The sequence shown here is derived from an EMBL/GenBank/DDBJ whole genome shotgun (WGS) entry which is preliminary data.</text>
</comment>